<dbReference type="AlphaFoldDB" id="A0A075QYM4"/>
<name>A0A075QYM4_BRELA</name>
<keyword evidence="3" id="KW-0328">Glycosyltransferase</keyword>
<organism evidence="3 4">
    <name type="scientific">Brevibacillus laterosporus LMG 15441</name>
    <dbReference type="NCBI Taxonomy" id="1042163"/>
    <lineage>
        <taxon>Bacteria</taxon>
        <taxon>Bacillati</taxon>
        <taxon>Bacillota</taxon>
        <taxon>Bacilli</taxon>
        <taxon>Bacillales</taxon>
        <taxon>Paenibacillaceae</taxon>
        <taxon>Brevibacillus</taxon>
    </lineage>
</organism>
<protein>
    <submittedName>
        <fullName evidence="3">Alpha-D-kanosaminyltransferase</fullName>
        <ecNumber evidence="3">2.4.1.301</ecNumber>
    </submittedName>
</protein>
<gene>
    <name evidence="3" type="ORF">BRLA_c011170</name>
</gene>
<dbReference type="EC" id="2.4.1.301" evidence="3"/>
<dbReference type="RefSeq" id="WP_003335005.1">
    <property type="nucleotide sequence ID" value="NZ_CP007806.1"/>
</dbReference>
<dbReference type="EMBL" id="CP007806">
    <property type="protein sequence ID" value="AIG25457.1"/>
    <property type="molecule type" value="Genomic_DNA"/>
</dbReference>
<dbReference type="SUPFAM" id="SSF53756">
    <property type="entry name" value="UDP-Glycosyltransferase/glycogen phosphorylase"/>
    <property type="match status" value="1"/>
</dbReference>
<feature type="domain" description="Glycosyl transferase family 1" evidence="1">
    <location>
        <begin position="186"/>
        <end position="355"/>
    </location>
</feature>
<evidence type="ECO:0000259" key="2">
    <source>
        <dbReference type="Pfam" id="PF13439"/>
    </source>
</evidence>
<dbReference type="InterPro" id="IPR001296">
    <property type="entry name" value="Glyco_trans_1"/>
</dbReference>
<dbReference type="Pfam" id="PF00534">
    <property type="entry name" value="Glycos_transf_1"/>
    <property type="match status" value="1"/>
</dbReference>
<dbReference type="InterPro" id="IPR028098">
    <property type="entry name" value="Glyco_trans_4-like_N"/>
</dbReference>
<keyword evidence="3" id="KW-0808">Transferase</keyword>
<proteinExistence type="predicted"/>
<reference evidence="3 4" key="1">
    <citation type="journal article" date="2011" name="J. Bacteriol.">
        <title>Genome sequence of Brevibacillus laterosporus LMG 15441, a pathogen of invertebrates.</title>
        <authorList>
            <person name="Djukic M."/>
            <person name="Poehlein A."/>
            <person name="Thurmer A."/>
            <person name="Daniel R."/>
        </authorList>
    </citation>
    <scope>NUCLEOTIDE SEQUENCE [LARGE SCALE GENOMIC DNA]</scope>
    <source>
        <strain evidence="3 4">LMG 15441</strain>
    </source>
</reference>
<keyword evidence="4" id="KW-1185">Reference proteome</keyword>
<dbReference type="HOGENOM" id="CLU_009583_0_3_9"/>
<dbReference type="STRING" id="1042163.BRLA_c011170"/>
<dbReference type="PANTHER" id="PTHR12526:SF630">
    <property type="entry name" value="GLYCOSYLTRANSFERASE"/>
    <property type="match status" value="1"/>
</dbReference>
<dbReference type="eggNOG" id="COG0438">
    <property type="taxonomic scope" value="Bacteria"/>
</dbReference>
<evidence type="ECO:0000313" key="4">
    <source>
        <dbReference type="Proteomes" id="UP000005850"/>
    </source>
</evidence>
<evidence type="ECO:0000259" key="1">
    <source>
        <dbReference type="Pfam" id="PF00534"/>
    </source>
</evidence>
<dbReference type="Gene3D" id="3.40.50.2000">
    <property type="entry name" value="Glycogen Phosphorylase B"/>
    <property type="match status" value="2"/>
</dbReference>
<accession>A0A075QYM4</accession>
<dbReference type="Proteomes" id="UP000005850">
    <property type="component" value="Chromosome"/>
</dbReference>
<sequence>MTSKLRVLHVIGGGEFGGAEQHILNLLTSFSKKQVEAAVVCFYDALFARKLREAGIKVTTLHTYGRFDFRILQGLKQEIIAMNPDIVHTHGVKANFLGRLATRSLDCTTFTTVHSNLKYDYVSPLASFGATLMEKQTRRWTDHFITVSKALQTVLIEDGIPQEKTSVIFNGMDITPFRIENKAEVRATLREEWEIPADAFVFGNVGRIVQIKGLPYLLEAFAQVLASTQNHSNLYLAIIGDGVDRPALEDQARQLGIAERVRFVGFRTDVPRCLQALDMYVHAALYEGLGYTIAEGMAASLPVIATDVGGVGEFVISEETGLLVPPAQAGVLAQAMLRLWQDHELQLRLVNNSTEMIDREFTIEQMAEQTIHLYKQKRKP</sequence>
<dbReference type="KEGG" id="blr:BRLA_c011170"/>
<dbReference type="GO" id="GO:0016757">
    <property type="term" value="F:glycosyltransferase activity"/>
    <property type="evidence" value="ECO:0007669"/>
    <property type="project" value="UniProtKB-KW"/>
</dbReference>
<dbReference type="PANTHER" id="PTHR12526">
    <property type="entry name" value="GLYCOSYLTRANSFERASE"/>
    <property type="match status" value="1"/>
</dbReference>
<feature type="domain" description="Glycosyltransferase subfamily 4-like N-terminal" evidence="2">
    <location>
        <begin position="16"/>
        <end position="174"/>
    </location>
</feature>
<evidence type="ECO:0000313" key="3">
    <source>
        <dbReference type="EMBL" id="AIG25457.1"/>
    </source>
</evidence>
<dbReference type="Pfam" id="PF13439">
    <property type="entry name" value="Glyco_transf_4"/>
    <property type="match status" value="1"/>
</dbReference>